<comment type="caution">
    <text evidence="2">The sequence shown here is derived from an EMBL/GenBank/DDBJ whole genome shotgun (WGS) entry which is preliminary data.</text>
</comment>
<evidence type="ECO:0000313" key="2">
    <source>
        <dbReference type="EMBL" id="MFC4260021.1"/>
    </source>
</evidence>
<keyword evidence="3" id="KW-1185">Reference proteome</keyword>
<dbReference type="PROSITE" id="PS50532">
    <property type="entry name" value="HTH_IS408"/>
    <property type="match status" value="1"/>
</dbReference>
<dbReference type="InterPro" id="IPR017895">
    <property type="entry name" value="HTH_IS408/IS1162_type"/>
</dbReference>
<sequence length="180" mass="20863">MPAKRLSMRKIKEVLRLKWERGLSNRQIAVACGVSRPTVSEYLRRTAEAGLSWPLPADLDEAHLEQLLFPPPPDLPAQIRGLPDWQQIHEELRGKNVTLFLLWQEYRQANPEGYQYSWFCEHYRAWQGKLDLVMRQDHRAGEKLFVDYAGQTVPVIDRTTGEIHQAQVFVAVMGASNYTY</sequence>
<reference evidence="3" key="1">
    <citation type="journal article" date="2019" name="Int. J. Syst. Evol. Microbiol.">
        <title>The Global Catalogue of Microorganisms (GCM) 10K type strain sequencing project: providing services to taxonomists for standard genome sequencing and annotation.</title>
        <authorList>
            <consortium name="The Broad Institute Genomics Platform"/>
            <consortium name="The Broad Institute Genome Sequencing Center for Infectious Disease"/>
            <person name="Wu L."/>
            <person name="Ma J."/>
        </authorList>
    </citation>
    <scope>NUCLEOTIDE SEQUENCE [LARGE SCALE GENOMIC DNA]</scope>
    <source>
        <strain evidence="3">CECT 7297</strain>
    </source>
</reference>
<evidence type="ECO:0000313" key="3">
    <source>
        <dbReference type="Proteomes" id="UP001595798"/>
    </source>
</evidence>
<dbReference type="Proteomes" id="UP001595798">
    <property type="component" value="Unassembled WGS sequence"/>
</dbReference>
<gene>
    <name evidence="2" type="ORF">ACFOZ5_13380</name>
</gene>
<proteinExistence type="predicted"/>
<accession>A0ABV8QK64</accession>
<protein>
    <submittedName>
        <fullName evidence="2">Helix-turn-helix domain-containing protein</fullName>
    </submittedName>
</protein>
<dbReference type="PANTHER" id="PTHR35004">
    <property type="entry name" value="TRANSPOSASE RV3428C-RELATED"/>
    <property type="match status" value="1"/>
</dbReference>
<dbReference type="Pfam" id="PF13384">
    <property type="entry name" value="HTH_23"/>
    <property type="match status" value="1"/>
</dbReference>
<dbReference type="RefSeq" id="WP_379888133.1">
    <property type="nucleotide sequence ID" value="NZ_JBHSDI010000024.1"/>
</dbReference>
<dbReference type="Gene3D" id="1.10.10.60">
    <property type="entry name" value="Homeodomain-like"/>
    <property type="match status" value="1"/>
</dbReference>
<dbReference type="InterPro" id="IPR009057">
    <property type="entry name" value="Homeodomain-like_sf"/>
</dbReference>
<organism evidence="2 3">
    <name type="scientific">Marinobacter lacisalsi</name>
    <dbReference type="NCBI Taxonomy" id="475979"/>
    <lineage>
        <taxon>Bacteria</taxon>
        <taxon>Pseudomonadati</taxon>
        <taxon>Pseudomonadota</taxon>
        <taxon>Gammaproteobacteria</taxon>
        <taxon>Pseudomonadales</taxon>
        <taxon>Marinobacteraceae</taxon>
        <taxon>Marinobacter</taxon>
    </lineage>
</organism>
<dbReference type="SUPFAM" id="SSF46689">
    <property type="entry name" value="Homeodomain-like"/>
    <property type="match status" value="1"/>
</dbReference>
<evidence type="ECO:0000259" key="1">
    <source>
        <dbReference type="PROSITE" id="PS50532"/>
    </source>
</evidence>
<feature type="domain" description="HTH IS408-type" evidence="1">
    <location>
        <begin position="11"/>
        <end position="92"/>
    </location>
</feature>
<feature type="non-terminal residue" evidence="2">
    <location>
        <position position="180"/>
    </location>
</feature>
<dbReference type="PANTHER" id="PTHR35004:SF8">
    <property type="entry name" value="TRANSPOSASE RV3428C-RELATED"/>
    <property type="match status" value="1"/>
</dbReference>
<name>A0ABV8QK64_9GAMM</name>
<dbReference type="EMBL" id="JBHSDI010000024">
    <property type="protein sequence ID" value="MFC4260021.1"/>
    <property type="molecule type" value="Genomic_DNA"/>
</dbReference>